<feature type="compositionally biased region" description="Low complexity" evidence="2">
    <location>
        <begin position="594"/>
        <end position="607"/>
    </location>
</feature>
<feature type="region of interest" description="Disordered" evidence="2">
    <location>
        <begin position="504"/>
        <end position="528"/>
    </location>
</feature>
<dbReference type="GeneID" id="17351842"/>
<evidence type="ECO:0000313" key="3">
    <source>
        <dbReference type="EMBL" id="EFN52478.1"/>
    </source>
</evidence>
<dbReference type="eggNOG" id="ENOG502QR2G">
    <property type="taxonomic scope" value="Eukaryota"/>
</dbReference>
<name>E1ZP52_CHLVA</name>
<dbReference type="RefSeq" id="XP_005844580.1">
    <property type="nucleotide sequence ID" value="XM_005844518.1"/>
</dbReference>
<dbReference type="InterPro" id="IPR059181">
    <property type="entry name" value="RWDD2A-B_C"/>
</dbReference>
<protein>
    <submittedName>
        <fullName evidence="3">Uncharacterized protein</fullName>
    </submittedName>
</protein>
<accession>E1ZP52</accession>
<dbReference type="CDD" id="cd24163">
    <property type="entry name" value="RWDD2_C"/>
    <property type="match status" value="1"/>
</dbReference>
<evidence type="ECO:0000313" key="4">
    <source>
        <dbReference type="Proteomes" id="UP000008141"/>
    </source>
</evidence>
<feature type="coiled-coil region" evidence="1">
    <location>
        <begin position="214"/>
        <end position="248"/>
    </location>
</feature>
<dbReference type="InterPro" id="IPR017359">
    <property type="entry name" value="Phi-like"/>
</dbReference>
<gene>
    <name evidence="3" type="ORF">CHLNCDRAFT_54421</name>
</gene>
<feature type="compositionally biased region" description="Basic and acidic residues" evidence="2">
    <location>
        <begin position="95"/>
        <end position="118"/>
    </location>
</feature>
<dbReference type="OrthoDB" id="432412at2759"/>
<dbReference type="KEGG" id="cvr:CHLNCDRAFT_54421"/>
<feature type="region of interest" description="Disordered" evidence="2">
    <location>
        <begin position="586"/>
        <end position="613"/>
    </location>
</feature>
<evidence type="ECO:0000256" key="2">
    <source>
        <dbReference type="SAM" id="MobiDB-lite"/>
    </source>
</evidence>
<dbReference type="PANTHER" id="PTHR15955:SF8">
    <property type="entry name" value="RWD DOMAIN-CONTAINING PROTEIN 2B-RELATED"/>
    <property type="match status" value="1"/>
</dbReference>
<sequence length="659" mass="69062">MAAAGEQLLRAGLCWFLGHGAKRYDDGNKGCKDAARGEKLQLAAEKWTLLEEPQQPTAGGWPPPGTLPGSSSGEMAPMLGRRTDGSQGAAGAGVGDHEQRQSQQDKARGKRPVDEERAAAAGGASAAAGAAAAGGRDPVTALRGLLPFLPMAQREEAERQLEAMLQRDAAASAGVAELVCRERDLVAQALGPAAGQAAGASRPAAALPAGGEAVRRSKLLREEEERAARQAEEVVGELQREVGQLRRRLAGLVDLADVVQGWDTARGQGNPHDWACTRRRAWHLCQRRHFLSLFFCILGFAIHEGRHYSNRGSNCLVKHAADQVAAGGGRYLDALQNIGGLTHLSSLTPGPADAPIRLPASSASGEMDSLQAQLEEIEALQACYPDGLIAFSAAEADTLRFAAAVAEGTSGAASADDVPALSGTLWLPGLELAGAPVQLKFVLPKCSSGEAGLQVLSNAPRQAADRLQAVASGTAAECAADGAPCLLLVADRLAEAARELAEAEAAERQRAGEQPPVPGSGSSRRAQQEARQLRKSIIQWGGELQLGGYSKPGFPGIVLVEGAGCDIDEYCRRLRRLRWQAMAVRGEQDEPMGSLQASSSSDAAGAARHGPCPCSQQELEAARRLPRGVQELGEEDMGRLAAASREAGLQELFLTALKL</sequence>
<organism evidence="4">
    <name type="scientific">Chlorella variabilis</name>
    <name type="common">Green alga</name>
    <dbReference type="NCBI Taxonomy" id="554065"/>
    <lineage>
        <taxon>Eukaryota</taxon>
        <taxon>Viridiplantae</taxon>
        <taxon>Chlorophyta</taxon>
        <taxon>core chlorophytes</taxon>
        <taxon>Trebouxiophyceae</taxon>
        <taxon>Chlorellales</taxon>
        <taxon>Chlorellaceae</taxon>
        <taxon>Chlorella clade</taxon>
        <taxon>Chlorella</taxon>
    </lineage>
</organism>
<keyword evidence="4" id="KW-1185">Reference proteome</keyword>
<dbReference type="AlphaFoldDB" id="E1ZP52"/>
<evidence type="ECO:0000256" key="1">
    <source>
        <dbReference type="SAM" id="Coils"/>
    </source>
</evidence>
<reference evidence="3 4" key="1">
    <citation type="journal article" date="2010" name="Plant Cell">
        <title>The Chlorella variabilis NC64A genome reveals adaptation to photosymbiosis, coevolution with viruses, and cryptic sex.</title>
        <authorList>
            <person name="Blanc G."/>
            <person name="Duncan G."/>
            <person name="Agarkova I."/>
            <person name="Borodovsky M."/>
            <person name="Gurnon J."/>
            <person name="Kuo A."/>
            <person name="Lindquist E."/>
            <person name="Lucas S."/>
            <person name="Pangilinan J."/>
            <person name="Polle J."/>
            <person name="Salamov A."/>
            <person name="Terry A."/>
            <person name="Yamada T."/>
            <person name="Dunigan D.D."/>
            <person name="Grigoriev I.V."/>
            <person name="Claverie J.M."/>
            <person name="Van Etten J.L."/>
        </authorList>
    </citation>
    <scope>NUCLEOTIDE SEQUENCE [LARGE SCALE GENOMIC DNA]</scope>
    <source>
        <strain evidence="3 4">NC64A</strain>
    </source>
</reference>
<dbReference type="Proteomes" id="UP000008141">
    <property type="component" value="Unassembled WGS sequence"/>
</dbReference>
<keyword evidence="1" id="KW-0175">Coiled coil</keyword>
<dbReference type="InParanoid" id="E1ZP52"/>
<feature type="region of interest" description="Disordered" evidence="2">
    <location>
        <begin position="53"/>
        <end position="122"/>
    </location>
</feature>
<proteinExistence type="predicted"/>
<dbReference type="PANTHER" id="PTHR15955">
    <property type="entry name" value="RWD DOMAIN CONTAINING PROTEIN 2"/>
    <property type="match status" value="1"/>
</dbReference>
<dbReference type="EMBL" id="GL433856">
    <property type="protein sequence ID" value="EFN52478.1"/>
    <property type="molecule type" value="Genomic_DNA"/>
</dbReference>